<organism evidence="1 2">
    <name type="scientific">Pseudogymnoascus destructans (strain ATCC MYA-4855 / 20631-21)</name>
    <name type="common">Bat white-nose syndrome fungus</name>
    <name type="synonym">Geomyces destructans</name>
    <dbReference type="NCBI Taxonomy" id="658429"/>
    <lineage>
        <taxon>Eukaryota</taxon>
        <taxon>Fungi</taxon>
        <taxon>Dikarya</taxon>
        <taxon>Ascomycota</taxon>
        <taxon>Pezizomycotina</taxon>
        <taxon>Leotiomycetes</taxon>
        <taxon>Thelebolales</taxon>
        <taxon>Thelebolaceae</taxon>
        <taxon>Pseudogymnoascus</taxon>
    </lineage>
</organism>
<dbReference type="HOGENOM" id="CLU_1939058_0_0_1"/>
<dbReference type="InParanoid" id="L8GAA5"/>
<accession>L8GAA5</accession>
<sequence length="130" mass="15370">MQRGKDLEDWLLNWENLYTQGRTLQATEVIDPHDAIYTFLDAIGPCEFRGPWKHKLEKQTKSYEFEEVYDSIEPTVGKRDSPRNLGGNMEFSHYKRMTIATYSQCFKAVRTTYNKVSKVREAENRKIRLD</sequence>
<keyword evidence="2" id="KW-1185">Reference proteome</keyword>
<gene>
    <name evidence="1" type="ORF">GMDG_08721</name>
</gene>
<proteinExistence type="predicted"/>
<evidence type="ECO:0000313" key="2">
    <source>
        <dbReference type="Proteomes" id="UP000011064"/>
    </source>
</evidence>
<dbReference type="Proteomes" id="UP000011064">
    <property type="component" value="Unassembled WGS sequence"/>
</dbReference>
<dbReference type="EMBL" id="GL573989">
    <property type="protein sequence ID" value="ELR10110.1"/>
    <property type="molecule type" value="Genomic_DNA"/>
</dbReference>
<evidence type="ECO:0000313" key="1">
    <source>
        <dbReference type="EMBL" id="ELR10110.1"/>
    </source>
</evidence>
<name>L8GAA5_PSED2</name>
<dbReference type="AlphaFoldDB" id="L8GAA5"/>
<protein>
    <submittedName>
        <fullName evidence="1">Uncharacterized protein</fullName>
    </submittedName>
</protein>
<dbReference type="VEuPathDB" id="FungiDB:GMDG_08721"/>
<reference evidence="2" key="1">
    <citation type="submission" date="2010-09" db="EMBL/GenBank/DDBJ databases">
        <title>The genome sequence of Geomyces destructans 20631-21.</title>
        <authorList>
            <consortium name="The Broad Institute Genome Sequencing Platform"/>
            <person name="Cuomo C.A."/>
            <person name="Blehert D.S."/>
            <person name="Lorch J.M."/>
            <person name="Young S.K."/>
            <person name="Zeng Q."/>
            <person name="Gargeya S."/>
            <person name="Fitzgerald M."/>
            <person name="Haas B."/>
            <person name="Abouelleil A."/>
            <person name="Alvarado L."/>
            <person name="Arachchi H.M."/>
            <person name="Berlin A."/>
            <person name="Brown A."/>
            <person name="Chapman S.B."/>
            <person name="Chen Z."/>
            <person name="Dunbar C."/>
            <person name="Freedman E."/>
            <person name="Gearin G."/>
            <person name="Gellesch M."/>
            <person name="Goldberg J."/>
            <person name="Griggs A."/>
            <person name="Gujja S."/>
            <person name="Heiman D."/>
            <person name="Howarth C."/>
            <person name="Larson L."/>
            <person name="Lui A."/>
            <person name="MacDonald P.J.P."/>
            <person name="Montmayeur A."/>
            <person name="Murphy C."/>
            <person name="Neiman D."/>
            <person name="Pearson M."/>
            <person name="Priest M."/>
            <person name="Roberts A."/>
            <person name="Saif S."/>
            <person name="Shea T."/>
            <person name="Shenoy N."/>
            <person name="Sisk P."/>
            <person name="Stolte C."/>
            <person name="Sykes S."/>
            <person name="Wortman J."/>
            <person name="Nusbaum C."/>
            <person name="Birren B."/>
        </authorList>
    </citation>
    <scope>NUCLEOTIDE SEQUENCE [LARGE SCALE GENOMIC DNA]</scope>
    <source>
        <strain evidence="2">ATCC MYA-4855 / 20631-21</strain>
    </source>
</reference>